<dbReference type="GO" id="GO:0012505">
    <property type="term" value="C:endomembrane system"/>
    <property type="evidence" value="ECO:0007669"/>
    <property type="project" value="UniProtKB-SubCell"/>
</dbReference>
<dbReference type="InterPro" id="IPR023298">
    <property type="entry name" value="ATPase_P-typ_TM_dom_sf"/>
</dbReference>
<evidence type="ECO:0000256" key="5">
    <source>
        <dbReference type="ARBA" id="ARBA00022692"/>
    </source>
</evidence>
<dbReference type="InterPro" id="IPR036412">
    <property type="entry name" value="HAD-like_sf"/>
</dbReference>
<dbReference type="InterPro" id="IPR044492">
    <property type="entry name" value="P_typ_ATPase_HD_dom"/>
</dbReference>
<feature type="transmembrane region" description="Helical" evidence="15">
    <location>
        <begin position="203"/>
        <end position="219"/>
    </location>
</feature>
<dbReference type="GO" id="GO:0005384">
    <property type="term" value="F:manganese ion transmembrane transporter activity"/>
    <property type="evidence" value="ECO:0007669"/>
    <property type="project" value="UniProtKB-ARBA"/>
</dbReference>
<feature type="compositionally biased region" description="Low complexity" evidence="16">
    <location>
        <begin position="1"/>
        <end position="13"/>
    </location>
</feature>
<dbReference type="Gene3D" id="3.40.1110.10">
    <property type="entry name" value="Calcium-transporting ATPase, cytoplasmic domain N"/>
    <property type="match status" value="1"/>
</dbReference>
<dbReference type="GO" id="GO:0005737">
    <property type="term" value="C:cytoplasm"/>
    <property type="evidence" value="ECO:0007669"/>
    <property type="project" value="UniProtKB-ARBA"/>
</dbReference>
<comment type="function">
    <text evidence="15">Catalyzes the hydrolysis of ATP coupled with the transport of calcium.</text>
</comment>
<dbReference type="GO" id="GO:0031090">
    <property type="term" value="C:organelle membrane"/>
    <property type="evidence" value="ECO:0007669"/>
    <property type="project" value="UniProtKB-ARBA"/>
</dbReference>
<comment type="subcellular location">
    <subcellularLocation>
        <location evidence="1">Endomembrane system</location>
        <topology evidence="1">Multi-pass membrane protein</topology>
    </subcellularLocation>
    <subcellularLocation>
        <location evidence="15">Membrane</location>
        <topology evidence="15">Multi-pass membrane protein</topology>
    </subcellularLocation>
</comment>
<dbReference type="InterPro" id="IPR001757">
    <property type="entry name" value="P_typ_ATPase"/>
</dbReference>
<dbReference type="SFLD" id="SFLDS00003">
    <property type="entry name" value="Haloacid_Dehalogenase"/>
    <property type="match status" value="1"/>
</dbReference>
<dbReference type="FunFam" id="3.40.50.1000:FF:000001">
    <property type="entry name" value="Phospholipid-transporting ATPase IC"/>
    <property type="match status" value="1"/>
</dbReference>
<feature type="region of interest" description="Disordered" evidence="16">
    <location>
        <begin position="1"/>
        <end position="72"/>
    </location>
</feature>
<feature type="transmembrane region" description="Helical" evidence="15">
    <location>
        <begin position="810"/>
        <end position="833"/>
    </location>
</feature>
<evidence type="ECO:0000256" key="8">
    <source>
        <dbReference type="ARBA" id="ARBA00022840"/>
    </source>
</evidence>
<dbReference type="InterPro" id="IPR023214">
    <property type="entry name" value="HAD_sf"/>
</dbReference>
<dbReference type="InterPro" id="IPR006413">
    <property type="entry name" value="P-type_ATPase_IIA_PMR1"/>
</dbReference>
<organism evidence="18">
    <name type="scientific">Phaffia rhodozyma</name>
    <name type="common">Yeast</name>
    <name type="synonym">Xanthophyllomyces dendrorhous</name>
    <dbReference type="NCBI Taxonomy" id="264483"/>
    <lineage>
        <taxon>Eukaryota</taxon>
        <taxon>Fungi</taxon>
        <taxon>Dikarya</taxon>
        <taxon>Basidiomycota</taxon>
        <taxon>Agaricomycotina</taxon>
        <taxon>Tremellomycetes</taxon>
        <taxon>Cystofilobasidiales</taxon>
        <taxon>Mrakiaceae</taxon>
        <taxon>Phaffia</taxon>
    </lineage>
</organism>
<keyword evidence="7 15" id="KW-0106">Calcium</keyword>
<dbReference type="GO" id="GO:0016887">
    <property type="term" value="F:ATP hydrolysis activity"/>
    <property type="evidence" value="ECO:0007669"/>
    <property type="project" value="InterPro"/>
</dbReference>
<dbReference type="NCBIfam" id="TIGR01522">
    <property type="entry name" value="ATPase-IIA2_Ca"/>
    <property type="match status" value="1"/>
</dbReference>
<comment type="similarity">
    <text evidence="13 15">Belongs to the cation transport ATPase (P-type) (TC 3.A.3) family.</text>
</comment>
<keyword evidence="5 15" id="KW-0812">Transmembrane</keyword>
<sequence>MSPVESSSSAYASHTGPSPYPRISNPRSRSPNTPKIASPPPQTLHSGDTFAYSPTHRRTGSRSSVESHPGALGSFAESSAKIKALSKKLGVGINGVESQHPFGDELTESSGDKSNHVVTPSELYASQSVEDTLKSHHPTTPSTGLPSALLEDLRAIHGPNEFQADEEEHILLKFAKQIYENPLVLLLLGSAGVSLLVGNRDDAISIAIAVLIVLTVGFVQEQRSEKSLQALSKLVPHSCHLIRDSHPQTLLANDLVPGDIVHFSVGDRVPADIRLITAVGLEIDESALTGETRPARKRVEACDSEGVPGGKTTIELGDRHCVAFMGTLVKSGHGSGVVVATGSKTEFGVIFSMMQDVEEKRTPLQLSMDELATQLSFLSFGIIGIIVLIGVYQKRSWLEMFTIGVSLAVAAIPEGLPIVTTVTLALGVLRMSNKQAIVKKLPSVEVLGSVSVICSDKTGTLTKNEMTVTTIYTVDDTVTFDEHHSPPENVSPALRKTVQIGNLCNNSFADDDGCNVGQATDVAILNVLDVFGWQDQRDEFERTTEIPFSSDSKYMVVSGKLAPFSQTRELVYLKGSIEAVLDRCESYYVSDSSTPSLNSTTRNTILAKASDIASTGLRVVAMAYGQGSALDFETSSSGGGGLVFAGFQAMLDPPRKGVADAIAHLQLARIHVVMITGDAEQTAVSIARTLGLKMGPGRESCLTGKELDGLTEKELQEKVNSISVFARVTPKHKMMIISAFQKNGEVVAMTGDGVNDAPALKMAEIGISMGKSGTDVAKEAADVILVDDNFATILPAVEEGKSIFYNIQNFLVFQLSTAVAALSIITITTAFGLSNPLNAMQILFINILMDGPPAQALGVDPVDPAIMKRPPRPRNAPILSKRLFARVFFSAAIIVVGTLYMFLQETQDGRLSRRDQTMTFTTFVFLDLASAIQNRGLSCRLVQNKMLFLTCSISFLAQLGLIYLPFLQGVFQTQALSLRDFGTVLAFGLGSVTLHEGRRMWERILIRREDHANSLLITGKDAL</sequence>
<comment type="caution">
    <text evidence="15">Lacks conserved residue(s) required for the propagation of feature annotation.</text>
</comment>
<feature type="transmembrane region" description="Helical" evidence="15">
    <location>
        <begin position="946"/>
        <end position="964"/>
    </location>
</feature>
<dbReference type="PRINTS" id="PR00120">
    <property type="entry name" value="HATPASE"/>
</dbReference>
<dbReference type="PANTHER" id="PTHR42861">
    <property type="entry name" value="CALCIUM-TRANSPORTING ATPASE"/>
    <property type="match status" value="1"/>
</dbReference>
<keyword evidence="4 15" id="KW-0109">Calcium transport</keyword>
<evidence type="ECO:0000313" key="18">
    <source>
        <dbReference type="EMBL" id="CDZ96915.1"/>
    </source>
</evidence>
<dbReference type="AlphaFoldDB" id="A0A0F7SFB3"/>
<dbReference type="InterPro" id="IPR023299">
    <property type="entry name" value="ATPase_P-typ_cyto_dom_N"/>
</dbReference>
<dbReference type="SUPFAM" id="SSF81660">
    <property type="entry name" value="Metal cation-transporting ATPase, ATP-binding domain N"/>
    <property type="match status" value="1"/>
</dbReference>
<dbReference type="SUPFAM" id="SSF56784">
    <property type="entry name" value="HAD-like"/>
    <property type="match status" value="1"/>
</dbReference>
<protein>
    <recommendedName>
        <fullName evidence="15">Calcium-transporting ATPase</fullName>
        <ecNumber evidence="15">7.2.2.10</ecNumber>
    </recommendedName>
</protein>
<dbReference type="SUPFAM" id="SSF81653">
    <property type="entry name" value="Calcium ATPase, transduction domain A"/>
    <property type="match status" value="1"/>
</dbReference>
<evidence type="ECO:0000256" key="7">
    <source>
        <dbReference type="ARBA" id="ARBA00022837"/>
    </source>
</evidence>
<dbReference type="SFLD" id="SFLDF00027">
    <property type="entry name" value="p-type_atpase"/>
    <property type="match status" value="1"/>
</dbReference>
<dbReference type="SFLD" id="SFLDG00002">
    <property type="entry name" value="C1.7:_P-type_atpase_like"/>
    <property type="match status" value="1"/>
</dbReference>
<dbReference type="FunFam" id="2.70.150.10:FF:000008">
    <property type="entry name" value="Calcium-transporting ATPase"/>
    <property type="match status" value="1"/>
</dbReference>
<proteinExistence type="inferred from homology"/>
<dbReference type="Gene3D" id="2.70.150.10">
    <property type="entry name" value="Calcium-transporting ATPase, cytoplasmic transduction domain A"/>
    <property type="match status" value="1"/>
</dbReference>
<dbReference type="PRINTS" id="PR00119">
    <property type="entry name" value="CATATPASE"/>
</dbReference>
<evidence type="ECO:0000256" key="14">
    <source>
        <dbReference type="ARBA" id="ARBA00048694"/>
    </source>
</evidence>
<dbReference type="InterPro" id="IPR059000">
    <property type="entry name" value="ATPase_P-type_domA"/>
</dbReference>
<dbReference type="EC" id="7.2.2.10" evidence="15"/>
<dbReference type="Pfam" id="PF00690">
    <property type="entry name" value="Cation_ATPase_N"/>
    <property type="match status" value="1"/>
</dbReference>
<keyword evidence="2 15" id="KW-0813">Transport</keyword>
<keyword evidence="10 15" id="KW-1133">Transmembrane helix</keyword>
<evidence type="ECO:0000256" key="10">
    <source>
        <dbReference type="ARBA" id="ARBA00022989"/>
    </source>
</evidence>
<keyword evidence="11 15" id="KW-0406">Ion transport</keyword>
<name>A0A0F7SFB3_PHARH</name>
<feature type="compositionally biased region" description="Polar residues" evidence="16">
    <location>
        <begin position="25"/>
        <end position="35"/>
    </location>
</feature>
<evidence type="ECO:0000256" key="9">
    <source>
        <dbReference type="ARBA" id="ARBA00022967"/>
    </source>
</evidence>
<evidence type="ECO:0000256" key="15">
    <source>
        <dbReference type="RuleBase" id="RU361146"/>
    </source>
</evidence>
<dbReference type="InterPro" id="IPR006068">
    <property type="entry name" value="ATPase_P-typ_cation-transptr_C"/>
</dbReference>
<dbReference type="FunFam" id="3.40.50.1000:FF:000028">
    <property type="entry name" value="Calcium-transporting P-type ATPase, putative"/>
    <property type="match status" value="1"/>
</dbReference>
<feature type="domain" description="Cation-transporting P-type ATPase N-terminal" evidence="17">
    <location>
        <begin position="123"/>
        <end position="199"/>
    </location>
</feature>
<feature type="transmembrane region" description="Helical" evidence="15">
    <location>
        <begin position="883"/>
        <end position="903"/>
    </location>
</feature>
<dbReference type="PROSITE" id="PS00154">
    <property type="entry name" value="ATPASE_E1_E2"/>
    <property type="match status" value="1"/>
</dbReference>
<evidence type="ECO:0000256" key="11">
    <source>
        <dbReference type="ARBA" id="ARBA00023065"/>
    </source>
</evidence>
<evidence type="ECO:0000256" key="3">
    <source>
        <dbReference type="ARBA" id="ARBA00022553"/>
    </source>
</evidence>
<evidence type="ECO:0000256" key="4">
    <source>
        <dbReference type="ARBA" id="ARBA00022568"/>
    </source>
</evidence>
<evidence type="ECO:0000256" key="16">
    <source>
        <dbReference type="SAM" id="MobiDB-lite"/>
    </source>
</evidence>
<dbReference type="EMBL" id="LN483167">
    <property type="protein sequence ID" value="CDZ96915.1"/>
    <property type="molecule type" value="Genomic_DNA"/>
</dbReference>
<dbReference type="InterPro" id="IPR004014">
    <property type="entry name" value="ATPase_P-typ_cation-transptr_N"/>
</dbReference>
<dbReference type="SUPFAM" id="SSF81665">
    <property type="entry name" value="Calcium ATPase, transmembrane domain M"/>
    <property type="match status" value="1"/>
</dbReference>
<dbReference type="Pfam" id="PF13246">
    <property type="entry name" value="Cation_ATPase"/>
    <property type="match status" value="1"/>
</dbReference>
<dbReference type="SMART" id="SM00831">
    <property type="entry name" value="Cation_ATPase_N"/>
    <property type="match status" value="1"/>
</dbReference>
<keyword evidence="9" id="KW-1278">Translocase</keyword>
<feature type="transmembrane region" description="Helical" evidence="15">
    <location>
        <begin position="404"/>
        <end position="429"/>
    </location>
</feature>
<dbReference type="Gene3D" id="3.40.50.1000">
    <property type="entry name" value="HAD superfamily/HAD-like"/>
    <property type="match status" value="1"/>
</dbReference>
<dbReference type="Gene3D" id="1.20.1110.10">
    <property type="entry name" value="Calcium-transporting ATPase, transmembrane domain"/>
    <property type="match status" value="1"/>
</dbReference>
<dbReference type="InterPro" id="IPR018303">
    <property type="entry name" value="ATPase_P-typ_P_site"/>
</dbReference>
<dbReference type="Pfam" id="PF00122">
    <property type="entry name" value="E1-E2_ATPase"/>
    <property type="match status" value="1"/>
</dbReference>
<keyword evidence="6 15" id="KW-0547">Nucleotide-binding</keyword>
<comment type="catalytic activity">
    <reaction evidence="14 15">
        <text>Ca(2+)(in) + ATP + H2O = Ca(2+)(out) + ADP + phosphate + H(+)</text>
        <dbReference type="Rhea" id="RHEA:18105"/>
        <dbReference type="ChEBI" id="CHEBI:15377"/>
        <dbReference type="ChEBI" id="CHEBI:15378"/>
        <dbReference type="ChEBI" id="CHEBI:29108"/>
        <dbReference type="ChEBI" id="CHEBI:30616"/>
        <dbReference type="ChEBI" id="CHEBI:43474"/>
        <dbReference type="ChEBI" id="CHEBI:456216"/>
        <dbReference type="EC" id="7.2.2.10"/>
    </reaction>
</comment>
<keyword evidence="8 15" id="KW-0067">ATP-binding</keyword>
<evidence type="ECO:0000259" key="17">
    <source>
        <dbReference type="SMART" id="SM00831"/>
    </source>
</evidence>
<evidence type="ECO:0000256" key="2">
    <source>
        <dbReference type="ARBA" id="ARBA00022448"/>
    </source>
</evidence>
<evidence type="ECO:0000256" key="13">
    <source>
        <dbReference type="ARBA" id="ARBA00038148"/>
    </source>
</evidence>
<keyword evidence="12 15" id="KW-0472">Membrane</keyword>
<dbReference type="InterPro" id="IPR008250">
    <property type="entry name" value="ATPase_P-typ_transduc_dom_A_sf"/>
</dbReference>
<reference evidence="18" key="1">
    <citation type="submission" date="2014-08" db="EMBL/GenBank/DDBJ databases">
        <authorList>
            <person name="Sharma Rahul"/>
            <person name="Thines Marco"/>
        </authorList>
    </citation>
    <scope>NUCLEOTIDE SEQUENCE</scope>
</reference>
<evidence type="ECO:0000256" key="1">
    <source>
        <dbReference type="ARBA" id="ARBA00004127"/>
    </source>
</evidence>
<dbReference type="GO" id="GO:0005524">
    <property type="term" value="F:ATP binding"/>
    <property type="evidence" value="ECO:0007669"/>
    <property type="project" value="UniProtKB-KW"/>
</dbReference>
<feature type="transmembrane region" description="Helical" evidence="15">
    <location>
        <begin position="371"/>
        <end position="392"/>
    </location>
</feature>
<dbReference type="NCBIfam" id="TIGR01494">
    <property type="entry name" value="ATPase_P-type"/>
    <property type="match status" value="2"/>
</dbReference>
<accession>A0A0F7SFB3</accession>
<dbReference type="Pfam" id="PF00689">
    <property type="entry name" value="Cation_ATPase_C"/>
    <property type="match status" value="1"/>
</dbReference>
<evidence type="ECO:0000256" key="6">
    <source>
        <dbReference type="ARBA" id="ARBA00022741"/>
    </source>
</evidence>
<dbReference type="GO" id="GO:0005388">
    <property type="term" value="F:P-type calcium transporter activity"/>
    <property type="evidence" value="ECO:0007669"/>
    <property type="project" value="UniProtKB-EC"/>
</dbReference>
<evidence type="ECO:0000256" key="12">
    <source>
        <dbReference type="ARBA" id="ARBA00023136"/>
    </source>
</evidence>
<keyword evidence="3" id="KW-0597">Phosphoprotein</keyword>